<dbReference type="PANTHER" id="PTHR10443:SF12">
    <property type="entry name" value="DIPEPTIDASE"/>
    <property type="match status" value="1"/>
</dbReference>
<dbReference type="Gene3D" id="3.40.50.880">
    <property type="match status" value="1"/>
</dbReference>
<accession>A0A069S8I7</accession>
<dbReference type="GO" id="GO:0016740">
    <property type="term" value="F:transferase activity"/>
    <property type="evidence" value="ECO:0007669"/>
    <property type="project" value="UniProtKB-KW"/>
</dbReference>
<dbReference type="InterPro" id="IPR008257">
    <property type="entry name" value="Pept_M19"/>
</dbReference>
<gene>
    <name evidence="2" type="ORF">M099_3418</name>
</gene>
<dbReference type="Pfam" id="PF07722">
    <property type="entry name" value="Peptidase_C26"/>
    <property type="match status" value="1"/>
</dbReference>
<dbReference type="Gene3D" id="3.20.20.140">
    <property type="entry name" value="Metal-dependent hydrolases"/>
    <property type="match status" value="1"/>
</dbReference>
<dbReference type="SUPFAM" id="SSF51556">
    <property type="entry name" value="Metallo-dependent hydrolases"/>
    <property type="match status" value="1"/>
</dbReference>
<feature type="chain" id="PRO_5001666281" evidence="1">
    <location>
        <begin position="21"/>
        <end position="618"/>
    </location>
</feature>
<evidence type="ECO:0000313" key="2">
    <source>
        <dbReference type="EMBL" id="KDS47738.1"/>
    </source>
</evidence>
<name>A0A069S8I7_PHOVU</name>
<dbReference type="InterPro" id="IPR011697">
    <property type="entry name" value="Peptidase_C26"/>
</dbReference>
<dbReference type="RefSeq" id="WP_032953306.1">
    <property type="nucleotide sequence ID" value="NZ_JNHM01000094.1"/>
</dbReference>
<dbReference type="PROSITE" id="PS51365">
    <property type="entry name" value="RENAL_DIPEPTIDASE_2"/>
    <property type="match status" value="1"/>
</dbReference>
<organism evidence="2 3">
    <name type="scientific">Phocaeicola vulgatus str. 3975 RP4</name>
    <dbReference type="NCBI Taxonomy" id="1339352"/>
    <lineage>
        <taxon>Bacteria</taxon>
        <taxon>Pseudomonadati</taxon>
        <taxon>Bacteroidota</taxon>
        <taxon>Bacteroidia</taxon>
        <taxon>Bacteroidales</taxon>
        <taxon>Bacteroidaceae</taxon>
        <taxon>Phocaeicola</taxon>
    </lineage>
</organism>
<dbReference type="CDD" id="cd01301">
    <property type="entry name" value="rDP_like"/>
    <property type="match status" value="1"/>
</dbReference>
<reference evidence="2 3" key="1">
    <citation type="submission" date="2014-04" db="EMBL/GenBank/DDBJ databases">
        <authorList>
            <person name="Sears C."/>
            <person name="Carroll K."/>
            <person name="Sack B.R."/>
            <person name="Qadri F."/>
            <person name="Myers L.L."/>
            <person name="Chung G.-T."/>
            <person name="Escheverria P."/>
            <person name="Fraser C.M."/>
            <person name="Sadzewicz L."/>
            <person name="Shefchek K.A."/>
            <person name="Tallon L."/>
            <person name="Das S.P."/>
            <person name="Daugherty S."/>
            <person name="Mongodin E.F."/>
        </authorList>
    </citation>
    <scope>NUCLEOTIDE SEQUENCE [LARGE SCALE GENOMIC DNA]</scope>
    <source>
        <strain evidence="2 3">3975 RP4</strain>
    </source>
</reference>
<dbReference type="EMBL" id="JNHM01000094">
    <property type="protein sequence ID" value="KDS47738.1"/>
    <property type="molecule type" value="Genomic_DNA"/>
</dbReference>
<keyword evidence="1" id="KW-0732">Signal</keyword>
<dbReference type="PROSITE" id="PS51273">
    <property type="entry name" value="GATASE_TYPE_1"/>
    <property type="match status" value="1"/>
</dbReference>
<evidence type="ECO:0000256" key="1">
    <source>
        <dbReference type="SAM" id="SignalP"/>
    </source>
</evidence>
<dbReference type="InterPro" id="IPR032466">
    <property type="entry name" value="Metal_Hydrolase"/>
</dbReference>
<feature type="signal peptide" evidence="1">
    <location>
        <begin position="1"/>
        <end position="20"/>
    </location>
</feature>
<keyword evidence="2" id="KW-0808">Transferase</keyword>
<dbReference type="GO" id="GO:0070573">
    <property type="term" value="F:metallodipeptidase activity"/>
    <property type="evidence" value="ECO:0007669"/>
    <property type="project" value="InterPro"/>
</dbReference>
<dbReference type="PATRIC" id="fig|1339352.3.peg.3240"/>
<comment type="caution">
    <text evidence="2">The sequence shown here is derived from an EMBL/GenBank/DDBJ whole genome shotgun (WGS) entry which is preliminary data.</text>
</comment>
<dbReference type="PANTHER" id="PTHR10443">
    <property type="entry name" value="MICROSOMAL DIPEPTIDASE"/>
    <property type="match status" value="1"/>
</dbReference>
<proteinExistence type="predicted"/>
<sequence length="618" mass="68806">MKNKCLLVLLLALGYCHVQAQKSQKDPLSEALVRLNQKVDSELIPGIKRFPLIGISTDISPKRTAVNTAYVQSVILSGGIPYMIPVTDNVEILRQIVSQLDGIVFTGGEDIQPMYYGDLPYEKLEEVSPARDTFDLMVLKMAADRNIPILGICRGLQLMNVAFGGTLYQDLPTQHPSSVNHRQKESGTTPTHPISIIKESKLAEITGQEVLQVNTFHHQAIRKLAPGFKITAWAPDSIAEAIEAYPIRQMIGVQFHPEIFTAAGDTTMHKLFKFLVNKADTFNLAKKIHSRILSIDTHTDTPLWFKNGYSVGLRKDNMVSIPKMEEGKLDAQFLAAFIWQGKRDDASSQKAVESTTRLIQSIYDEVEQYKDFCGIALTEEDLIRLKREGKKAFFIGIENGYAIGKDLKNIAKYKQMGVNYITLCHSYDNDICHSSTHTEDATQGLTQFGREVVKEMNRLGIMIDISHASEGTFWDVIKYSTQPIIASHSSSKALCDHDRNLTDEQLRALAKNGGVAQLCLLDAYINKKTKAASICDAVEHLDHMIKVAGIDHVGIGTDFDGGGGLQGCKGDNDLINLTIKMIEKGYTEEDLRKIWGGNLLRVMKQVQEAPLLSSKKRR</sequence>
<dbReference type="CDD" id="cd01745">
    <property type="entry name" value="GATase1_2"/>
    <property type="match status" value="1"/>
</dbReference>
<dbReference type="SUPFAM" id="SSF52317">
    <property type="entry name" value="Class I glutamine amidotransferase-like"/>
    <property type="match status" value="1"/>
</dbReference>
<keyword evidence="2" id="KW-0315">Glutamine amidotransferase</keyword>
<evidence type="ECO:0000313" key="3">
    <source>
        <dbReference type="Proteomes" id="UP000027661"/>
    </source>
</evidence>
<dbReference type="InterPro" id="IPR029062">
    <property type="entry name" value="Class_I_gatase-like"/>
</dbReference>
<dbReference type="Pfam" id="PF01244">
    <property type="entry name" value="Peptidase_M19"/>
    <property type="match status" value="1"/>
</dbReference>
<dbReference type="Proteomes" id="UP000027661">
    <property type="component" value="Unassembled WGS sequence"/>
</dbReference>
<dbReference type="GO" id="GO:0006508">
    <property type="term" value="P:proteolysis"/>
    <property type="evidence" value="ECO:0007669"/>
    <property type="project" value="InterPro"/>
</dbReference>
<dbReference type="AlphaFoldDB" id="A0A069S8I7"/>
<protein>
    <submittedName>
        <fullName evidence="2">Glutamine amidotransferase class-I family protein</fullName>
    </submittedName>
</protein>